<dbReference type="RefSeq" id="WP_169698571.1">
    <property type="nucleotide sequence ID" value="NZ_LS974202.1"/>
</dbReference>
<dbReference type="AlphaFoldDB" id="A0A7Z7PNH1"/>
<dbReference type="InterPro" id="IPR015867">
    <property type="entry name" value="N-reg_PII/ATP_PRibTrfase_C"/>
</dbReference>
<dbReference type="InterPro" id="IPR002187">
    <property type="entry name" value="N-reg_PII"/>
</dbReference>
<organism evidence="1 2">
    <name type="scientific">Mesotoga infera</name>
    <dbReference type="NCBI Taxonomy" id="1236046"/>
    <lineage>
        <taxon>Bacteria</taxon>
        <taxon>Thermotogati</taxon>
        <taxon>Thermotogota</taxon>
        <taxon>Thermotogae</taxon>
        <taxon>Kosmotogales</taxon>
        <taxon>Kosmotogaceae</taxon>
        <taxon>Mesotoga</taxon>
    </lineage>
</organism>
<dbReference type="InterPro" id="IPR011322">
    <property type="entry name" value="N-reg_PII-like_a/b"/>
</dbReference>
<name>A0A7Z7PNH1_9BACT</name>
<keyword evidence="2" id="KW-1185">Reference proteome</keyword>
<dbReference type="Pfam" id="PF00543">
    <property type="entry name" value="P-II"/>
    <property type="match status" value="1"/>
</dbReference>
<proteinExistence type="predicted"/>
<evidence type="ECO:0000313" key="2">
    <source>
        <dbReference type="Proteomes" id="UP000250796"/>
    </source>
</evidence>
<dbReference type="GO" id="GO:0030234">
    <property type="term" value="F:enzyme regulator activity"/>
    <property type="evidence" value="ECO:0007669"/>
    <property type="project" value="InterPro"/>
</dbReference>
<dbReference type="EMBL" id="LS974202">
    <property type="protein sequence ID" value="SSC12194.1"/>
    <property type="molecule type" value="Genomic_DNA"/>
</dbReference>
<dbReference type="KEGG" id="minf:MESINF_0745"/>
<reference evidence="1 2" key="1">
    <citation type="submission" date="2017-01" db="EMBL/GenBank/DDBJ databases">
        <authorList>
            <person name="Erauso G."/>
        </authorList>
    </citation>
    <scope>NUCLEOTIDE SEQUENCE [LARGE SCALE GENOMIC DNA]</scope>
    <source>
        <strain evidence="1">MESINF1</strain>
    </source>
</reference>
<dbReference type="SUPFAM" id="SSF54913">
    <property type="entry name" value="GlnB-like"/>
    <property type="match status" value="1"/>
</dbReference>
<sequence>MSDVCAIIAIVERGRAEEIVKAARAAGARGATVSFGRGTSDNEIKKFLHINVESSKEIILILTKRSDLDGIFQAVVDSGKLEEEGKGIAFVLDVPKMVGRL</sequence>
<accession>A0A7Z7PNH1</accession>
<dbReference type="GO" id="GO:0006808">
    <property type="term" value="P:regulation of nitrogen utilization"/>
    <property type="evidence" value="ECO:0007669"/>
    <property type="project" value="InterPro"/>
</dbReference>
<dbReference type="SMART" id="SM00938">
    <property type="entry name" value="P-II"/>
    <property type="match status" value="1"/>
</dbReference>
<dbReference type="Proteomes" id="UP000250796">
    <property type="component" value="Chromosome MESINF"/>
</dbReference>
<evidence type="ECO:0000313" key="1">
    <source>
        <dbReference type="EMBL" id="SSC12194.1"/>
    </source>
</evidence>
<protein>
    <submittedName>
        <fullName evidence="1">Putative nitrogen regulatory protein P-II</fullName>
    </submittedName>
</protein>
<dbReference type="Gene3D" id="3.30.70.120">
    <property type="match status" value="1"/>
</dbReference>
<gene>
    <name evidence="1" type="ORF">MESINF_0745</name>
</gene>
<dbReference type="PROSITE" id="PS51343">
    <property type="entry name" value="PII_GLNB_DOM"/>
    <property type="match status" value="1"/>
</dbReference>